<organism evidence="1">
    <name type="scientific">Ixodes ricinus</name>
    <name type="common">Common tick</name>
    <name type="synonym">Acarus ricinus</name>
    <dbReference type="NCBI Taxonomy" id="34613"/>
    <lineage>
        <taxon>Eukaryota</taxon>
        <taxon>Metazoa</taxon>
        <taxon>Ecdysozoa</taxon>
        <taxon>Arthropoda</taxon>
        <taxon>Chelicerata</taxon>
        <taxon>Arachnida</taxon>
        <taxon>Acari</taxon>
        <taxon>Parasitiformes</taxon>
        <taxon>Ixodida</taxon>
        <taxon>Ixodoidea</taxon>
        <taxon>Ixodidae</taxon>
        <taxon>Ixodinae</taxon>
        <taxon>Ixodes</taxon>
    </lineage>
</organism>
<dbReference type="PROSITE" id="PS51257">
    <property type="entry name" value="PROKAR_LIPOPROTEIN"/>
    <property type="match status" value="1"/>
</dbReference>
<proteinExistence type="predicted"/>
<sequence>MPPSRRLSSGRVLAYAWSAASCQTVSPKVALRAGSSRHGKALRADVGSNWVTARRRVSLAAVAYELTYRPTRSRCRGPSKSRPSVALPGRMAPLSCTCSWSCSGISCQRSTDAPPPHSRARVTLRFLACSTRKSVARSTARVTFTEPRLAASLRLGRISSS</sequence>
<evidence type="ECO:0000313" key="1">
    <source>
        <dbReference type="EMBL" id="MXU94354.1"/>
    </source>
</evidence>
<dbReference type="AlphaFoldDB" id="A0A6B0UXS1"/>
<protein>
    <submittedName>
        <fullName evidence="1">Uncharacterized protein</fullName>
    </submittedName>
</protein>
<reference evidence="1" key="1">
    <citation type="submission" date="2019-12" db="EMBL/GenBank/DDBJ databases">
        <title>An insight into the sialome of adult female Ixodes ricinus ticks feeding for 6 days.</title>
        <authorList>
            <person name="Perner J."/>
            <person name="Ribeiro J.M.C."/>
        </authorList>
    </citation>
    <scope>NUCLEOTIDE SEQUENCE</scope>
    <source>
        <strain evidence="1">Semi-engorged</strain>
        <tissue evidence="1">Salivary glands</tissue>
    </source>
</reference>
<dbReference type="EMBL" id="GIFC01012271">
    <property type="protein sequence ID" value="MXU94354.1"/>
    <property type="molecule type" value="Transcribed_RNA"/>
</dbReference>
<name>A0A6B0UXS1_IXORI</name>
<accession>A0A6B0UXS1</accession>